<name>A0A2W5VM67_9CAUL</name>
<comment type="caution">
    <text evidence="1">The sequence shown here is derived from an EMBL/GenBank/DDBJ whole genome shotgun (WGS) entry which is preliminary data.</text>
</comment>
<dbReference type="Proteomes" id="UP000249393">
    <property type="component" value="Unassembled WGS sequence"/>
</dbReference>
<reference evidence="1 2" key="1">
    <citation type="submission" date="2017-08" db="EMBL/GenBank/DDBJ databases">
        <title>Infants hospitalized years apart are colonized by the same room-sourced microbial strains.</title>
        <authorList>
            <person name="Brooks B."/>
            <person name="Olm M.R."/>
            <person name="Firek B.A."/>
            <person name="Baker R."/>
            <person name="Thomas B.C."/>
            <person name="Morowitz M.J."/>
            <person name="Banfield J.F."/>
        </authorList>
    </citation>
    <scope>NUCLEOTIDE SEQUENCE [LARGE SCALE GENOMIC DNA]</scope>
    <source>
        <strain evidence="1">S2_003_000_R2_4</strain>
    </source>
</reference>
<dbReference type="AlphaFoldDB" id="A0A2W5VM67"/>
<sequence>MFAAIDRAFKREITAPKAYAAHQAYKAEIAEIGRQQAEAIKTAPGYSAKLGCFVSAAAEVAFLNDQLASARQGAEALKMAAE</sequence>
<evidence type="ECO:0000313" key="2">
    <source>
        <dbReference type="Proteomes" id="UP000249393"/>
    </source>
</evidence>
<dbReference type="EMBL" id="QFQZ01000006">
    <property type="protein sequence ID" value="PZR36465.1"/>
    <property type="molecule type" value="Genomic_DNA"/>
</dbReference>
<evidence type="ECO:0000313" key="1">
    <source>
        <dbReference type="EMBL" id="PZR36465.1"/>
    </source>
</evidence>
<organism evidence="1 2">
    <name type="scientific">Caulobacter segnis</name>
    <dbReference type="NCBI Taxonomy" id="88688"/>
    <lineage>
        <taxon>Bacteria</taxon>
        <taxon>Pseudomonadati</taxon>
        <taxon>Pseudomonadota</taxon>
        <taxon>Alphaproteobacteria</taxon>
        <taxon>Caulobacterales</taxon>
        <taxon>Caulobacteraceae</taxon>
        <taxon>Caulobacter</taxon>
    </lineage>
</organism>
<proteinExistence type="predicted"/>
<accession>A0A2W5VM67</accession>
<protein>
    <submittedName>
        <fullName evidence="1">Uncharacterized protein</fullName>
    </submittedName>
</protein>
<gene>
    <name evidence="1" type="ORF">DI526_03235</name>
</gene>